<name>A0A9X3AXY9_9GAMM</name>
<evidence type="ECO:0000256" key="2">
    <source>
        <dbReference type="ARBA" id="ARBA00022801"/>
    </source>
</evidence>
<evidence type="ECO:0000256" key="4">
    <source>
        <dbReference type="ARBA" id="ARBA00022840"/>
    </source>
</evidence>
<dbReference type="Proteomes" id="UP001155546">
    <property type="component" value="Unassembled WGS sequence"/>
</dbReference>
<reference evidence="8" key="1">
    <citation type="journal article" date="2023" name="Int. J. Syst. Evol. Microbiol.">
        <title>&lt;i&gt;Shewanella septentrionalis&lt;/i&gt; sp. nov. and &lt;i&gt;Shewanella holmiensis&lt;/i&gt; sp. nov., isolated from Baltic Sea water and sediments.</title>
        <authorList>
            <person name="Martin-Rodriguez A.J."/>
            <person name="Thorell K."/>
            <person name="Joffre E."/>
            <person name="Jensie-Markopoulos S."/>
            <person name="Moore E.R.B."/>
            <person name="Sjoling A."/>
        </authorList>
    </citation>
    <scope>NUCLEOTIDE SEQUENCE</scope>
    <source>
        <strain evidence="8">SP1S2-7</strain>
    </source>
</reference>
<dbReference type="RefSeq" id="WP_261299926.1">
    <property type="nucleotide sequence ID" value="NZ_JAMTCD010000037.1"/>
</dbReference>
<dbReference type="InterPro" id="IPR014016">
    <property type="entry name" value="UvrD-like_ATP-bd"/>
</dbReference>
<keyword evidence="2 6" id="KW-0378">Hydrolase</keyword>
<sequence>MNSIRSLLNCNQNKDELPFSAEDIKWVELVLGLKNGFDEHQITVLQNLDELDVEACPGSGKTTVLVAKLALLSRYWTSKTQGICVLSMTNAAREEIQERLGSTFEGQRLLRYPHFIGTIHSFFSDFLAKPYLNSKRIPLVSIDDDLCRSQRRKLLQKENYLPLTDHFVAEQVKKRLDDIKSSKSTTTKHIEAQQWLAEHKGKSESEQRLGIPLHWKVIDEFYNAVRVTRGGDKAFELPDSLELLLKKCVKEVVNKGVFCFSDIFVFSKALMNTSEDVYKIIRARFPLLFIDEAQDTSSSQAEMLHKLFLSVIPELNAVTRQRFGDANQTIYTFEPPMPSDGLDPYPSSSIAKLTLPVSHRFDQSISSIAASFETNPLDIAMQGVRAASNGGCNHCVLVFTEVTRSFVIPAFAELLSKELASFELESANVKVCSHVHKERDGAPSTEEFARTIRDYYTPYIAEKMTKEYQQHSYLIDYLNHGRYLIRDTKSLFVGMEKFAEGVLRACFLICSDSLDNIKGTSFSKIKSVANKHSAIKREVGDALSAVYTQVVLQSLTSPNKVDEHNWKAITTTVLEVISSLIDRADIDLSKIKFLDWYEVALPDSHLEEGAGERNNLYKHKFNDSEDTIELRLGTIHSVKGQTHTATLLLESTNRGPIFGQLKPYLLGELKATEATGLQKGWINTLYVGLTRPTHLICLAIPESHKKTAKSNIDWTSEDFEILKSKGWKVARVSEDLHLDFI</sequence>
<dbReference type="GO" id="GO:0000725">
    <property type="term" value="P:recombinational repair"/>
    <property type="evidence" value="ECO:0007669"/>
    <property type="project" value="TreeGrafter"/>
</dbReference>
<dbReference type="Gene3D" id="3.40.50.300">
    <property type="entry name" value="P-loop containing nucleotide triphosphate hydrolases"/>
    <property type="match status" value="1"/>
</dbReference>
<evidence type="ECO:0000313" key="9">
    <source>
        <dbReference type="Proteomes" id="UP001155546"/>
    </source>
</evidence>
<feature type="domain" description="UvrD-like helicase ATP-binding" evidence="7">
    <location>
        <begin position="34"/>
        <end position="362"/>
    </location>
</feature>
<organism evidence="8 9">
    <name type="scientific">Shewanella holmiensis</name>
    <dbReference type="NCBI Taxonomy" id="2952222"/>
    <lineage>
        <taxon>Bacteria</taxon>
        <taxon>Pseudomonadati</taxon>
        <taxon>Pseudomonadota</taxon>
        <taxon>Gammaproteobacteria</taxon>
        <taxon>Alteromonadales</taxon>
        <taxon>Shewanellaceae</taxon>
        <taxon>Shewanella</taxon>
    </lineage>
</organism>
<feature type="binding site" evidence="6">
    <location>
        <begin position="55"/>
        <end position="62"/>
    </location>
    <ligand>
        <name>ATP</name>
        <dbReference type="ChEBI" id="CHEBI:30616"/>
    </ligand>
</feature>
<dbReference type="PANTHER" id="PTHR11070:SF2">
    <property type="entry name" value="ATP-DEPENDENT DNA HELICASE SRS2"/>
    <property type="match status" value="1"/>
</dbReference>
<dbReference type="GO" id="GO:0016787">
    <property type="term" value="F:hydrolase activity"/>
    <property type="evidence" value="ECO:0007669"/>
    <property type="project" value="UniProtKB-UniRule"/>
</dbReference>
<dbReference type="GO" id="GO:0043138">
    <property type="term" value="F:3'-5' DNA helicase activity"/>
    <property type="evidence" value="ECO:0007669"/>
    <property type="project" value="TreeGrafter"/>
</dbReference>
<comment type="caution">
    <text evidence="8">The sequence shown here is derived from an EMBL/GenBank/DDBJ whole genome shotgun (WGS) entry which is preliminary data.</text>
</comment>
<dbReference type="PROSITE" id="PS51198">
    <property type="entry name" value="UVRD_HELICASE_ATP_BIND"/>
    <property type="match status" value="1"/>
</dbReference>
<proteinExistence type="predicted"/>
<gene>
    <name evidence="8" type="ORF">NE535_17780</name>
</gene>
<dbReference type="PANTHER" id="PTHR11070">
    <property type="entry name" value="UVRD / RECB / PCRA DNA HELICASE FAMILY MEMBER"/>
    <property type="match status" value="1"/>
</dbReference>
<dbReference type="SUPFAM" id="SSF52540">
    <property type="entry name" value="P-loop containing nucleoside triphosphate hydrolases"/>
    <property type="match status" value="1"/>
</dbReference>
<keyword evidence="9" id="KW-1185">Reference proteome</keyword>
<accession>A0A9X3AXY9</accession>
<dbReference type="EMBL" id="JAMTCD010000037">
    <property type="protein sequence ID" value="MCT7943608.1"/>
    <property type="molecule type" value="Genomic_DNA"/>
</dbReference>
<keyword evidence="3 6" id="KW-0347">Helicase</keyword>
<evidence type="ECO:0000256" key="3">
    <source>
        <dbReference type="ARBA" id="ARBA00022806"/>
    </source>
</evidence>
<evidence type="ECO:0000259" key="7">
    <source>
        <dbReference type="PROSITE" id="PS51198"/>
    </source>
</evidence>
<evidence type="ECO:0000256" key="5">
    <source>
        <dbReference type="ARBA" id="ARBA00034923"/>
    </source>
</evidence>
<evidence type="ECO:0000256" key="6">
    <source>
        <dbReference type="PROSITE-ProRule" id="PRU00560"/>
    </source>
</evidence>
<keyword evidence="1 6" id="KW-0547">Nucleotide-binding</keyword>
<dbReference type="InterPro" id="IPR027417">
    <property type="entry name" value="P-loop_NTPase"/>
</dbReference>
<keyword evidence="4 6" id="KW-0067">ATP-binding</keyword>
<dbReference type="GO" id="GO:0005524">
    <property type="term" value="F:ATP binding"/>
    <property type="evidence" value="ECO:0007669"/>
    <property type="project" value="UniProtKB-UniRule"/>
</dbReference>
<dbReference type="AlphaFoldDB" id="A0A9X3AXY9"/>
<dbReference type="InterPro" id="IPR000212">
    <property type="entry name" value="DNA_helicase_UvrD/REP"/>
</dbReference>
<protein>
    <recommendedName>
        <fullName evidence="5">DNA 3'-5' helicase II</fullName>
    </recommendedName>
</protein>
<dbReference type="Pfam" id="PF00580">
    <property type="entry name" value="UvrD-helicase"/>
    <property type="match status" value="1"/>
</dbReference>
<evidence type="ECO:0000313" key="8">
    <source>
        <dbReference type="EMBL" id="MCT7943608.1"/>
    </source>
</evidence>
<dbReference type="GO" id="GO:0003677">
    <property type="term" value="F:DNA binding"/>
    <property type="evidence" value="ECO:0007669"/>
    <property type="project" value="InterPro"/>
</dbReference>
<evidence type="ECO:0000256" key="1">
    <source>
        <dbReference type="ARBA" id="ARBA00022741"/>
    </source>
</evidence>